<dbReference type="InterPro" id="IPR011030">
    <property type="entry name" value="Lipovitellin_superhlx_dom"/>
</dbReference>
<feature type="domain" description="VWFD" evidence="4">
    <location>
        <begin position="1721"/>
        <end position="1885"/>
    </location>
</feature>
<proteinExistence type="predicted"/>
<keyword evidence="1" id="KW-0732">Signal</keyword>
<dbReference type="OrthoDB" id="6484170at2759"/>
<dbReference type="InterPro" id="IPR015816">
    <property type="entry name" value="Vitellinogen_b-sht_N"/>
</dbReference>
<dbReference type="InterPro" id="IPR001747">
    <property type="entry name" value="Vitellogenin_N"/>
</dbReference>
<comment type="caution">
    <text evidence="2">Lacks conserved residue(s) required for the propagation of feature annotation.</text>
</comment>
<dbReference type="InterPro" id="IPR015819">
    <property type="entry name" value="Lipid_transp_b-sht_shell"/>
</dbReference>
<dbReference type="InterPro" id="IPR001846">
    <property type="entry name" value="VWF_type-D"/>
</dbReference>
<evidence type="ECO:0000256" key="2">
    <source>
        <dbReference type="PROSITE-ProRule" id="PRU00557"/>
    </source>
</evidence>
<accession>A0A8T2ILR2</accession>
<dbReference type="InterPro" id="IPR014853">
    <property type="entry name" value="VWF/SSPO/ZAN-like_Cys-rich_dom"/>
</dbReference>
<evidence type="ECO:0000259" key="3">
    <source>
        <dbReference type="PROSITE" id="PS51211"/>
    </source>
</evidence>
<dbReference type="SUPFAM" id="SSF56968">
    <property type="entry name" value="Lipovitellin-phosvitin complex, beta-sheet shell regions"/>
    <property type="match status" value="1"/>
</dbReference>
<dbReference type="Pfam" id="PF08742">
    <property type="entry name" value="C8"/>
    <property type="match status" value="1"/>
</dbReference>
<reference evidence="5" key="1">
    <citation type="thesis" date="2020" institute="ProQuest LLC" country="789 East Eisenhower Parkway, Ann Arbor, MI, USA">
        <title>Comparative Genomics and Chromosome Evolution.</title>
        <authorList>
            <person name="Mudd A.B."/>
        </authorList>
    </citation>
    <scope>NUCLEOTIDE SEQUENCE</scope>
    <source>
        <strain evidence="5">Female2</strain>
        <tissue evidence="5">Blood</tissue>
    </source>
</reference>
<organism evidence="5 6">
    <name type="scientific">Hymenochirus boettgeri</name>
    <name type="common">Congo dwarf clawed frog</name>
    <dbReference type="NCBI Taxonomy" id="247094"/>
    <lineage>
        <taxon>Eukaryota</taxon>
        <taxon>Metazoa</taxon>
        <taxon>Chordata</taxon>
        <taxon>Craniata</taxon>
        <taxon>Vertebrata</taxon>
        <taxon>Euteleostomi</taxon>
        <taxon>Amphibia</taxon>
        <taxon>Batrachia</taxon>
        <taxon>Anura</taxon>
        <taxon>Pipoidea</taxon>
        <taxon>Pipidae</taxon>
        <taxon>Pipinae</taxon>
        <taxon>Hymenochirus</taxon>
    </lineage>
</organism>
<dbReference type="Pfam" id="PF01347">
    <property type="entry name" value="Vitellogenin_N"/>
    <property type="match status" value="1"/>
</dbReference>
<evidence type="ECO:0000313" key="5">
    <source>
        <dbReference type="EMBL" id="KAG8432922.1"/>
    </source>
</evidence>
<evidence type="ECO:0000256" key="1">
    <source>
        <dbReference type="ARBA" id="ARBA00022729"/>
    </source>
</evidence>
<dbReference type="PANTHER" id="PTHR37860">
    <property type="entry name" value="AGAP008810-PA"/>
    <property type="match status" value="1"/>
</dbReference>
<evidence type="ECO:0008006" key="7">
    <source>
        <dbReference type="Google" id="ProtNLM"/>
    </source>
</evidence>
<evidence type="ECO:0000313" key="6">
    <source>
        <dbReference type="Proteomes" id="UP000812440"/>
    </source>
</evidence>
<dbReference type="PROSITE" id="PS51211">
    <property type="entry name" value="VITELLOGENIN"/>
    <property type="match status" value="1"/>
</dbReference>
<dbReference type="Pfam" id="PF00094">
    <property type="entry name" value="VWD"/>
    <property type="match status" value="1"/>
</dbReference>
<sequence length="1968" mass="221874">MGSLRDELEKQPLHFSYQDGRIHKLCPSREEPTWALNAKRGILSVLQGNLKAPNTGRTIVEVDVLGRCPTTYELKGNSLWKRKDLTQCSNRVQGSSAIRSVALPDTMQLLDSHLECLQTFRDGTLTEATCDESHLITIFSRDGNGAKTQTQTLLKLIRTEADTTQNKDMSGNHYVTNLIYEKESISGKLKGDNVDETVRNLCLAPNVNYETADLFMNLVFELRLLSADALSDLWQRSSFKCRDNWQPLIDALPSCGTEACVGLMKEILLSKELEDEKTESFLWSFAFLPEPTTGMIGSLMPLLQEEGAGQSVYLALTSMVHHFCSATKDCCNVPEVQSVMKTLQGFLGDNCTVQEPNETHMMQVILKATGNAGLAAEPLIPILSSCALLKSNPDAIRLAAVEAFRRIPCSADHNTLTDLYQNSDENEEIRIAAYYTAMKCPSQELLHSVRQILKQEKSVQGSCIACCVIPFNCSLLKEIAPNLFNQYIGLNIPSQSQLNGSLVINGCESEMVCALTFNGNTSELHVRTECQPRMKVEMEFRHNLLVLKGVNEESKLSISVGKLSNYNIEMLLKSGTCSLEIKGDVHTDNKLQWKMHLENKCKPIQDLGAPFKIDGSGYIVVNKKSNLDSQMLIVVDESALQGLLILKASEKKQELDAVLTHNIQPAVNLGVPTKAILDMTTERSSEFYKRSVQLSLDNKQISEEMIFYQTADRISLSYTINHNLDALKKMNVEDRLDIEATVDLKETRNISVSTQYGLWSVNASMQVMANETQTSLAGTVLHNWPWLIQNRIPARVKAFVGIKATDYKQEMTLQAAAAEEQVTCTVAVLSAVNEVQVLFSSNHNSDLVQKYGYPKVVSLNGTSCTLCLDGNKSSATLDLVLNKNMLRIDMNAFKEQTGSFNVTAGVKHSVPTFHILGIPSITQMDLHFILTNKGIGGIWNILCDRKTLMLISANARSNQQRDELHFKAVHDIQLLQHVLPNSSNLVTRVSYSVNEAWASVFLGMDEKEFKLFTMINLTGPSYLRNIPAQVEIRTEYEKSHKACGLRHATIWGSKEVTFVGLYKGHFPKLTGGHEIMGEFSQSLFHRSIRHGRMKIYLEHSAHNHQDHISIGWDGKEQAAIISSLKVGKEHLDGRIGVTHPFSFAIRQLEISSLSERRGSKYNHQTQVGWNKGFPINLRISLDDRSENSSKVWNACVSFLPGQVQQLLHVGNLQMCGYMEKAPNALYEYINIQWDSKELKQTLMYEKTNDHTPDTLQVDATFDNVFSVSCSRQHVLARMQTNFLDTMDHILRLELCDLPHPIVISGKHILNKEELFSSENRLSFTPNERDDASMSLVFSDHGIWEAQNYSLSLLLKASEDINMEMTGRYISSTFQHQIQLQAAFSEKDEWVLNASKGNQCFYLNIAQNGSSGEKGVELSACTSRQHLAAVNTDLNINGVQDRLGHFVLSASNQSLSFSFQGCGDSIAKTENYLANMASQLKLKLLETSKKFDSYVMDFQKTVQRYDCLYEAAGWALKVSQDVARMLQNVPRTLNQIWKQSGLRQTLRHDLPIYFEKLNNLVTQMQTELQRPLVTLKEAYYDATLKPLEDVWQEKTEAWLRKINAFLPSIVKDEWLMDPVRRLVDALKTVLDLGTDQLLKWTDNKVSRAVSKIRKPLTRLFRYSIMLSIPLLPKEYHLTDLANITHYIIEEKLMKPIRSMYSVNPIAEYYRFKRKMMESPFEYHAVLIGNKHIVTFDGILLDVASKCSLLLAKDFVHNKFTLILHQGDGNLRSLHVYMNQMSIDIFPGLKIEENCQRLDLPVTKNGISIKKESNKVEMTNQEGITIQCDIYHDICSFTLQGWHHGISAGLFGTNDNESGNDFLVPDHTYTNSSQDFSLKWQVDTQCNPEQKKMKACPNSPYQKLCKALFVGSNSVLRNCFRVIYPQPFYSACVEDICDSNQIKPVCNLAAAYVHLCNRNFVPIDIPSQCA</sequence>
<dbReference type="PROSITE" id="PS51233">
    <property type="entry name" value="VWFD"/>
    <property type="match status" value="1"/>
</dbReference>
<keyword evidence="6" id="KW-1185">Reference proteome</keyword>
<comment type="caution">
    <text evidence="5">The sequence shown here is derived from an EMBL/GenBank/DDBJ whole genome shotgun (WGS) entry which is preliminary data.</text>
</comment>
<dbReference type="SMART" id="SM00216">
    <property type="entry name" value="VWD"/>
    <property type="match status" value="1"/>
</dbReference>
<evidence type="ECO:0000259" key="4">
    <source>
        <dbReference type="PROSITE" id="PS51233"/>
    </source>
</evidence>
<dbReference type="Gene3D" id="1.25.10.20">
    <property type="entry name" value="Vitellinogen, superhelical"/>
    <property type="match status" value="1"/>
</dbReference>
<feature type="domain" description="Vitellogenin" evidence="3">
    <location>
        <begin position="1"/>
        <end position="460"/>
    </location>
</feature>
<dbReference type="SUPFAM" id="SSF48431">
    <property type="entry name" value="Lipovitellin-phosvitin complex, superhelical domain"/>
    <property type="match status" value="1"/>
</dbReference>
<dbReference type="Proteomes" id="UP000812440">
    <property type="component" value="Chromosome 9"/>
</dbReference>
<dbReference type="PANTHER" id="PTHR37860:SF2">
    <property type="entry name" value="VITELLOGENIN DOMAIN-CONTAINING PROTEIN"/>
    <property type="match status" value="1"/>
</dbReference>
<dbReference type="EMBL" id="JAACNH010000009">
    <property type="protein sequence ID" value="KAG8432922.1"/>
    <property type="molecule type" value="Genomic_DNA"/>
</dbReference>
<protein>
    <recommendedName>
        <fullName evidence="7">Vitellogenin</fullName>
    </recommendedName>
</protein>
<dbReference type="SMART" id="SM00638">
    <property type="entry name" value="LPD_N"/>
    <property type="match status" value="1"/>
</dbReference>
<name>A0A8T2ILR2_9PIPI</name>
<gene>
    <name evidence="5" type="ORF">GDO86_017258</name>
</gene>
<dbReference type="GO" id="GO:0005319">
    <property type="term" value="F:lipid transporter activity"/>
    <property type="evidence" value="ECO:0007669"/>
    <property type="project" value="InterPro"/>
</dbReference>
<dbReference type="Gene3D" id="2.30.230.10">
    <property type="entry name" value="Lipovitellin, beta-sheet shell regions, chain A"/>
    <property type="match status" value="1"/>
</dbReference>